<dbReference type="GO" id="GO:0005524">
    <property type="term" value="F:ATP binding"/>
    <property type="evidence" value="ECO:0007669"/>
    <property type="project" value="UniProtKB-KW"/>
</dbReference>
<dbReference type="PANTHER" id="PTHR42711">
    <property type="entry name" value="ABC TRANSPORTER ATP-BINDING PROTEIN"/>
    <property type="match status" value="1"/>
</dbReference>
<protein>
    <submittedName>
        <fullName evidence="5">ABC transporter ATP-binding protein</fullName>
    </submittedName>
</protein>
<dbReference type="Gene3D" id="3.40.50.300">
    <property type="entry name" value="P-loop containing nucleotide triphosphate hydrolases"/>
    <property type="match status" value="1"/>
</dbReference>
<keyword evidence="1" id="KW-0813">Transport</keyword>
<dbReference type="RefSeq" id="WP_096361218.1">
    <property type="nucleotide sequence ID" value="NZ_AP014879.1"/>
</dbReference>
<organism evidence="5 6">
    <name type="scientific">Sulfuricaulis limicola</name>
    <dbReference type="NCBI Taxonomy" id="1620215"/>
    <lineage>
        <taxon>Bacteria</taxon>
        <taxon>Pseudomonadati</taxon>
        <taxon>Pseudomonadota</taxon>
        <taxon>Gammaproteobacteria</taxon>
        <taxon>Acidiferrobacterales</taxon>
        <taxon>Acidiferrobacteraceae</taxon>
        <taxon>Sulfuricaulis</taxon>
    </lineage>
</organism>
<sequence>MSAISISGLHKRYPRVHALDGIDLAVERGEFFGLLGPNGAGKSTLINIVAGLTRFDAGRVSVLGHDVVTDYRKARRLIGVVPQELTYDPFFNVREVLRIQSGYFGLHKNDAWIDELLAALMLTEKAGANMRALSGGMKRRVMIAQALVHRPEVVVLDEPTAGVDVELRKSLWAFIRRLHSEGHTIVLTTHYLEEAEALCNRIAILNRGRLVALDTKPALLARGIGRTRRVCVTTEQPLAGLPGALEQKVRRRDGHMVELQLDKGTDSVMAVLDALRAHGAVITDLNMEGADLEDVFVELTRGK</sequence>
<evidence type="ECO:0000256" key="1">
    <source>
        <dbReference type="ARBA" id="ARBA00022448"/>
    </source>
</evidence>
<dbReference type="InterPro" id="IPR050763">
    <property type="entry name" value="ABC_transporter_ATP-binding"/>
</dbReference>
<dbReference type="AlphaFoldDB" id="A0A1B4XI47"/>
<evidence type="ECO:0000256" key="3">
    <source>
        <dbReference type="ARBA" id="ARBA00022840"/>
    </source>
</evidence>
<evidence type="ECO:0000313" key="5">
    <source>
        <dbReference type="EMBL" id="BAV34480.1"/>
    </source>
</evidence>
<dbReference type="OrthoDB" id="5560252at2"/>
<dbReference type="FunCoup" id="A0A1B4XI47">
    <property type="interactions" value="267"/>
</dbReference>
<keyword evidence="3 5" id="KW-0067">ATP-binding</keyword>
<feature type="domain" description="ABC transporter" evidence="4">
    <location>
        <begin position="4"/>
        <end position="232"/>
    </location>
</feature>
<dbReference type="PANTHER" id="PTHR42711:SF15">
    <property type="entry name" value="ABC-TYPE MULTIDRUG TRANSPORT SYSTEM, ATPASE COMPONENT"/>
    <property type="match status" value="1"/>
</dbReference>
<name>A0A1B4XI47_9GAMM</name>
<evidence type="ECO:0000256" key="2">
    <source>
        <dbReference type="ARBA" id="ARBA00022741"/>
    </source>
</evidence>
<dbReference type="SMART" id="SM00382">
    <property type="entry name" value="AAA"/>
    <property type="match status" value="1"/>
</dbReference>
<evidence type="ECO:0000259" key="4">
    <source>
        <dbReference type="PROSITE" id="PS50893"/>
    </source>
</evidence>
<dbReference type="InterPro" id="IPR003593">
    <property type="entry name" value="AAA+_ATPase"/>
</dbReference>
<reference evidence="5 6" key="1">
    <citation type="submission" date="2015-05" db="EMBL/GenBank/DDBJ databases">
        <title>Complete genome sequence of a sulfur-oxidizing gammaproteobacterium strain HA5.</title>
        <authorList>
            <person name="Miura A."/>
            <person name="Kojima H."/>
            <person name="Fukui M."/>
        </authorList>
    </citation>
    <scope>NUCLEOTIDE SEQUENCE [LARGE SCALE GENOMIC DNA]</scope>
    <source>
        <strain evidence="5 6">HA5</strain>
    </source>
</reference>
<dbReference type="CDD" id="cd03230">
    <property type="entry name" value="ABC_DR_subfamily_A"/>
    <property type="match status" value="1"/>
</dbReference>
<dbReference type="Proteomes" id="UP000243180">
    <property type="component" value="Chromosome"/>
</dbReference>
<gene>
    <name evidence="5" type="ORF">SCL_2191</name>
</gene>
<dbReference type="InterPro" id="IPR027417">
    <property type="entry name" value="P-loop_NTPase"/>
</dbReference>
<dbReference type="GO" id="GO:0016887">
    <property type="term" value="F:ATP hydrolysis activity"/>
    <property type="evidence" value="ECO:0007669"/>
    <property type="project" value="InterPro"/>
</dbReference>
<dbReference type="InterPro" id="IPR003439">
    <property type="entry name" value="ABC_transporter-like_ATP-bd"/>
</dbReference>
<accession>A0A1B4XI47</accession>
<keyword evidence="6" id="KW-1185">Reference proteome</keyword>
<keyword evidence="2" id="KW-0547">Nucleotide-binding</keyword>
<dbReference type="InterPro" id="IPR017871">
    <property type="entry name" value="ABC_transporter-like_CS"/>
</dbReference>
<dbReference type="SUPFAM" id="SSF52540">
    <property type="entry name" value="P-loop containing nucleoside triphosphate hydrolases"/>
    <property type="match status" value="1"/>
</dbReference>
<dbReference type="PROSITE" id="PS50893">
    <property type="entry name" value="ABC_TRANSPORTER_2"/>
    <property type="match status" value="1"/>
</dbReference>
<dbReference type="Pfam" id="PF00005">
    <property type="entry name" value="ABC_tran"/>
    <property type="match status" value="1"/>
</dbReference>
<evidence type="ECO:0000313" key="6">
    <source>
        <dbReference type="Proteomes" id="UP000243180"/>
    </source>
</evidence>
<dbReference type="PROSITE" id="PS00211">
    <property type="entry name" value="ABC_TRANSPORTER_1"/>
    <property type="match status" value="1"/>
</dbReference>
<dbReference type="InParanoid" id="A0A1B4XI47"/>
<dbReference type="KEGG" id="slim:SCL_2191"/>
<proteinExistence type="predicted"/>
<dbReference type="EMBL" id="AP014879">
    <property type="protein sequence ID" value="BAV34480.1"/>
    <property type="molecule type" value="Genomic_DNA"/>
</dbReference>